<evidence type="ECO:0000313" key="1">
    <source>
        <dbReference type="EMBL" id="MQM10354.1"/>
    </source>
</evidence>
<organism evidence="1 2">
    <name type="scientific">Colocasia esculenta</name>
    <name type="common">Wild taro</name>
    <name type="synonym">Arum esculentum</name>
    <dbReference type="NCBI Taxonomy" id="4460"/>
    <lineage>
        <taxon>Eukaryota</taxon>
        <taxon>Viridiplantae</taxon>
        <taxon>Streptophyta</taxon>
        <taxon>Embryophyta</taxon>
        <taxon>Tracheophyta</taxon>
        <taxon>Spermatophyta</taxon>
        <taxon>Magnoliopsida</taxon>
        <taxon>Liliopsida</taxon>
        <taxon>Araceae</taxon>
        <taxon>Aroideae</taxon>
        <taxon>Colocasieae</taxon>
        <taxon>Colocasia</taxon>
    </lineage>
</organism>
<accession>A0A843X145</accession>
<comment type="caution">
    <text evidence="1">The sequence shown here is derived from an EMBL/GenBank/DDBJ whole genome shotgun (WGS) entry which is preliminary data.</text>
</comment>
<protein>
    <submittedName>
        <fullName evidence="1">Uncharacterized protein</fullName>
    </submittedName>
</protein>
<keyword evidence="2" id="KW-1185">Reference proteome</keyword>
<proteinExistence type="predicted"/>
<evidence type="ECO:0000313" key="2">
    <source>
        <dbReference type="Proteomes" id="UP000652761"/>
    </source>
</evidence>
<name>A0A843X145_COLES</name>
<dbReference type="AlphaFoldDB" id="A0A843X145"/>
<gene>
    <name evidence="1" type="ORF">Taro_043244</name>
</gene>
<feature type="non-terminal residue" evidence="1">
    <location>
        <position position="1"/>
    </location>
</feature>
<reference evidence="1" key="1">
    <citation type="submission" date="2017-07" db="EMBL/GenBank/DDBJ databases">
        <title>Taro Niue Genome Assembly and Annotation.</title>
        <authorList>
            <person name="Atibalentja N."/>
            <person name="Keating K."/>
            <person name="Fields C.J."/>
        </authorList>
    </citation>
    <scope>NUCLEOTIDE SEQUENCE</scope>
    <source>
        <strain evidence="1">Niue_2</strain>
        <tissue evidence="1">Leaf</tissue>
    </source>
</reference>
<dbReference type="EMBL" id="NMUH01004650">
    <property type="protein sequence ID" value="MQM10354.1"/>
    <property type="molecule type" value="Genomic_DNA"/>
</dbReference>
<sequence>MELCVIWGGEKWNENSAKAKLNRVAHPEANVHTSGSVSFATHKVRLTVSQTLAQLGFLGDRAPPTHQPP</sequence>
<dbReference type="Proteomes" id="UP000652761">
    <property type="component" value="Unassembled WGS sequence"/>
</dbReference>
<dbReference type="OrthoDB" id="651362at2759"/>